<proteinExistence type="predicted"/>
<reference evidence="1" key="1">
    <citation type="submission" date="2014-12" db="EMBL/GenBank/DDBJ databases">
        <title>Insight into the proteome of Arion vulgaris.</title>
        <authorList>
            <person name="Aradska J."/>
            <person name="Bulat T."/>
            <person name="Smidak R."/>
            <person name="Sarate P."/>
            <person name="Gangsoo J."/>
            <person name="Sialana F."/>
            <person name="Bilban M."/>
            <person name="Lubec G."/>
        </authorList>
    </citation>
    <scope>NUCLEOTIDE SEQUENCE</scope>
    <source>
        <tissue evidence="1">Skin</tissue>
    </source>
</reference>
<organism evidence="1">
    <name type="scientific">Arion vulgaris</name>
    <dbReference type="NCBI Taxonomy" id="1028688"/>
    <lineage>
        <taxon>Eukaryota</taxon>
        <taxon>Metazoa</taxon>
        <taxon>Spiralia</taxon>
        <taxon>Lophotrochozoa</taxon>
        <taxon>Mollusca</taxon>
        <taxon>Gastropoda</taxon>
        <taxon>Heterobranchia</taxon>
        <taxon>Euthyneura</taxon>
        <taxon>Panpulmonata</taxon>
        <taxon>Eupulmonata</taxon>
        <taxon>Stylommatophora</taxon>
        <taxon>Helicina</taxon>
        <taxon>Arionoidea</taxon>
        <taxon>Arionidae</taxon>
        <taxon>Arion</taxon>
    </lineage>
</organism>
<dbReference type="EMBL" id="HACG01006774">
    <property type="protein sequence ID" value="CEK53639.1"/>
    <property type="molecule type" value="Transcribed_RNA"/>
</dbReference>
<sequence length="79" mass="8734">AAVHSPEKIFIDLTEEMSKCECQSCPRSVSPLYVEDSVSSSLIRTPSKTVLWSPVKSPAMIEHSDEISIILKNMPKVDS</sequence>
<name>A0A0B6YBU5_9EUPU</name>
<feature type="non-terminal residue" evidence="1">
    <location>
        <position position="1"/>
    </location>
</feature>
<feature type="non-terminal residue" evidence="1">
    <location>
        <position position="79"/>
    </location>
</feature>
<accession>A0A0B6YBU5</accession>
<evidence type="ECO:0000313" key="1">
    <source>
        <dbReference type="EMBL" id="CEK53639.1"/>
    </source>
</evidence>
<gene>
    <name evidence="1" type="primary">ORF20913</name>
</gene>
<dbReference type="AlphaFoldDB" id="A0A0B6YBU5"/>
<protein>
    <submittedName>
        <fullName evidence="1">Uncharacterized protein</fullName>
    </submittedName>
</protein>